<feature type="transmembrane region" description="Helical" evidence="10">
    <location>
        <begin position="59"/>
        <end position="78"/>
    </location>
</feature>
<evidence type="ECO:0000256" key="5">
    <source>
        <dbReference type="ARBA" id="ARBA00022750"/>
    </source>
</evidence>
<evidence type="ECO:0000256" key="1">
    <source>
        <dbReference type="ARBA" id="ARBA00006139"/>
    </source>
</evidence>
<dbReference type="Proteomes" id="UP000266172">
    <property type="component" value="Unassembled WGS sequence"/>
</dbReference>
<keyword evidence="3" id="KW-0645">Protease</keyword>
<dbReference type="PANTHER" id="PTHR33695:SF1">
    <property type="entry name" value="LIPOPROTEIN SIGNAL PEPTIDASE"/>
    <property type="match status" value="1"/>
</dbReference>
<dbReference type="InterPro" id="IPR001872">
    <property type="entry name" value="Peptidase_A8"/>
</dbReference>
<dbReference type="RefSeq" id="WP_118096888.1">
    <property type="nucleotide sequence ID" value="NZ_CAKMUY010000011.1"/>
</dbReference>
<organism evidence="11 12">
    <name type="scientific">Roseburia hominis</name>
    <dbReference type="NCBI Taxonomy" id="301301"/>
    <lineage>
        <taxon>Bacteria</taxon>
        <taxon>Bacillati</taxon>
        <taxon>Bacillota</taxon>
        <taxon>Clostridia</taxon>
        <taxon>Lachnospirales</taxon>
        <taxon>Lachnospiraceae</taxon>
        <taxon>Roseburia</taxon>
    </lineage>
</organism>
<keyword evidence="7 10" id="KW-1133">Transmembrane helix</keyword>
<dbReference type="EMBL" id="QRVL01000002">
    <property type="protein sequence ID" value="RGS41508.1"/>
    <property type="molecule type" value="Genomic_DNA"/>
</dbReference>
<dbReference type="PANTHER" id="PTHR33695">
    <property type="entry name" value="LIPOPROTEIN SIGNAL PEPTIDASE"/>
    <property type="match status" value="1"/>
</dbReference>
<dbReference type="GO" id="GO:0006508">
    <property type="term" value="P:proteolysis"/>
    <property type="evidence" value="ECO:0007669"/>
    <property type="project" value="UniProtKB-KW"/>
</dbReference>
<name>A0A395V8A6_9FIRM</name>
<keyword evidence="6" id="KW-0378">Hydrolase</keyword>
<protein>
    <submittedName>
        <fullName evidence="11">Signal peptidase II</fullName>
    </submittedName>
</protein>
<dbReference type="GO" id="GO:0016020">
    <property type="term" value="C:membrane"/>
    <property type="evidence" value="ECO:0007669"/>
    <property type="project" value="InterPro"/>
</dbReference>
<evidence type="ECO:0000256" key="8">
    <source>
        <dbReference type="ARBA" id="ARBA00023136"/>
    </source>
</evidence>
<dbReference type="Pfam" id="PF01252">
    <property type="entry name" value="Peptidase_A8"/>
    <property type="match status" value="1"/>
</dbReference>
<evidence type="ECO:0000256" key="6">
    <source>
        <dbReference type="ARBA" id="ARBA00022801"/>
    </source>
</evidence>
<evidence type="ECO:0000256" key="2">
    <source>
        <dbReference type="ARBA" id="ARBA00022475"/>
    </source>
</evidence>
<comment type="caution">
    <text evidence="11">The sequence shown here is derived from an EMBL/GenBank/DDBJ whole genome shotgun (WGS) entry which is preliminary data.</text>
</comment>
<evidence type="ECO:0000256" key="9">
    <source>
        <dbReference type="RuleBase" id="RU004181"/>
    </source>
</evidence>
<evidence type="ECO:0000313" key="12">
    <source>
        <dbReference type="Proteomes" id="UP000266172"/>
    </source>
</evidence>
<dbReference type="GO" id="GO:0004190">
    <property type="term" value="F:aspartic-type endopeptidase activity"/>
    <property type="evidence" value="ECO:0007669"/>
    <property type="project" value="UniProtKB-KW"/>
</dbReference>
<reference evidence="11 12" key="1">
    <citation type="submission" date="2018-08" db="EMBL/GenBank/DDBJ databases">
        <title>A genome reference for cultivated species of the human gut microbiota.</title>
        <authorList>
            <person name="Zou Y."/>
            <person name="Xue W."/>
            <person name="Luo G."/>
        </authorList>
    </citation>
    <scope>NUCLEOTIDE SEQUENCE [LARGE SCALE GENOMIC DNA]</scope>
    <source>
        <strain evidence="11 12">AF22-12AC</strain>
    </source>
</reference>
<keyword evidence="4 10" id="KW-0812">Transmembrane</keyword>
<keyword evidence="5" id="KW-0064">Aspartyl protease</keyword>
<evidence type="ECO:0000256" key="10">
    <source>
        <dbReference type="SAM" id="Phobius"/>
    </source>
</evidence>
<keyword evidence="8 10" id="KW-0472">Membrane</keyword>
<comment type="similarity">
    <text evidence="1 9">Belongs to the peptidase A8 family.</text>
</comment>
<evidence type="ECO:0000313" key="11">
    <source>
        <dbReference type="EMBL" id="RGS41508.1"/>
    </source>
</evidence>
<evidence type="ECO:0000256" key="7">
    <source>
        <dbReference type="ARBA" id="ARBA00022989"/>
    </source>
</evidence>
<sequence>MVYAIIAGGVFLSDLILKRYMDKKYARKVRHPRLGGRIVLEKYYNKGAALNFMVKRPNLLRIIHTVILVVVGVFSYFLMRLSGHALEKTGVALLLGGGLNNLYDRYTKGHVVDYFHLNFGPKWLRAIVFNISDFCIFIGALLAVAGSEVS</sequence>
<evidence type="ECO:0000256" key="3">
    <source>
        <dbReference type="ARBA" id="ARBA00022670"/>
    </source>
</evidence>
<dbReference type="PRINTS" id="PR00781">
    <property type="entry name" value="LIPOSIGPTASE"/>
</dbReference>
<gene>
    <name evidence="11" type="ORF">DWX93_05150</name>
</gene>
<dbReference type="AlphaFoldDB" id="A0A395V8A6"/>
<keyword evidence="2" id="KW-1003">Cell membrane</keyword>
<evidence type="ECO:0000256" key="4">
    <source>
        <dbReference type="ARBA" id="ARBA00022692"/>
    </source>
</evidence>
<accession>A0A395V8A6</accession>
<feature type="transmembrane region" description="Helical" evidence="10">
    <location>
        <begin position="123"/>
        <end position="145"/>
    </location>
</feature>
<proteinExistence type="inferred from homology"/>